<dbReference type="InterPro" id="IPR013430">
    <property type="entry name" value="Toxin_antidote_HigA"/>
</dbReference>
<feature type="domain" description="HTH cro/C1-type" evidence="2">
    <location>
        <begin position="21"/>
        <end position="68"/>
    </location>
</feature>
<keyword evidence="4" id="KW-1185">Reference proteome</keyword>
<dbReference type="Pfam" id="PF01381">
    <property type="entry name" value="HTH_3"/>
    <property type="match status" value="1"/>
</dbReference>
<dbReference type="InterPro" id="IPR001387">
    <property type="entry name" value="Cro/C1-type_HTH"/>
</dbReference>
<dbReference type="SMART" id="SM00530">
    <property type="entry name" value="HTH_XRE"/>
    <property type="match status" value="1"/>
</dbReference>
<accession>A0ABQ1YGZ7</accession>
<dbReference type="NCBIfam" id="TIGR02607">
    <property type="entry name" value="antidote_HigA"/>
    <property type="match status" value="1"/>
</dbReference>
<keyword evidence="1" id="KW-0238">DNA-binding</keyword>
<dbReference type="Gene3D" id="1.10.260.40">
    <property type="entry name" value="lambda repressor-like DNA-binding domains"/>
    <property type="match status" value="1"/>
</dbReference>
<comment type="caution">
    <text evidence="3">The sequence shown here is derived from an EMBL/GenBank/DDBJ whole genome shotgun (WGS) entry which is preliminary data.</text>
</comment>
<dbReference type="Proteomes" id="UP000600214">
    <property type="component" value="Unassembled WGS sequence"/>
</dbReference>
<reference evidence="4" key="1">
    <citation type="journal article" date="2019" name="Int. J. Syst. Evol. Microbiol.">
        <title>The Global Catalogue of Microorganisms (GCM) 10K type strain sequencing project: providing services to taxonomists for standard genome sequencing and annotation.</title>
        <authorList>
            <consortium name="The Broad Institute Genomics Platform"/>
            <consortium name="The Broad Institute Genome Sequencing Center for Infectious Disease"/>
            <person name="Wu L."/>
            <person name="Ma J."/>
        </authorList>
    </citation>
    <scope>NUCLEOTIDE SEQUENCE [LARGE SCALE GENOMIC DNA]</scope>
    <source>
        <strain evidence="4">CGMCC 1.15288</strain>
    </source>
</reference>
<dbReference type="PROSITE" id="PS50943">
    <property type="entry name" value="HTH_CROC1"/>
    <property type="match status" value="1"/>
</dbReference>
<proteinExistence type="predicted"/>
<name>A0ABQ1YGZ7_9BACT</name>
<dbReference type="RefSeq" id="WP_188929032.1">
    <property type="nucleotide sequence ID" value="NZ_BMIA01000001.1"/>
</dbReference>
<evidence type="ECO:0000313" key="3">
    <source>
        <dbReference type="EMBL" id="GGH24962.1"/>
    </source>
</evidence>
<protein>
    <recommendedName>
        <fullName evidence="2">HTH cro/C1-type domain-containing protein</fullName>
    </recommendedName>
</protein>
<dbReference type="PANTHER" id="PTHR36924:SF1">
    <property type="entry name" value="ANTITOXIN HIGA-1"/>
    <property type="match status" value="1"/>
</dbReference>
<dbReference type="SUPFAM" id="SSF47413">
    <property type="entry name" value="lambda repressor-like DNA-binding domains"/>
    <property type="match status" value="1"/>
</dbReference>
<evidence type="ECO:0000313" key="4">
    <source>
        <dbReference type="Proteomes" id="UP000600214"/>
    </source>
</evidence>
<sequence length="1366" mass="154615">MNSAQLLSPGEYVRKEILIPRGLSVSATAKLLGVGRPALSNFLNGKASLSTEMASRIERVFNLPAKYLLELQVHIDAQEATETNVSATVKRYVPRFLDITSSEIDVWASRIVARFRLAVFLRTLVNSTGSGLTHVDFPGNDDSERPGPDGLVIAREETQWIPKGNSYWEFGCNEDPNVKAKKDYEKSVRLIEIEERQNSTFIFVTPRRWQGKVKWINDHKNGPHWRNVRAYDASDLEQWVAQSIPGQTWFADETKRPESKTRSLDKCWIEWAKHSTPSLVEDFFNDSVNIFKKKIVEILTQDPREPIIVKADSIEEALGFLSCLFSENTDLFRFRDKVVVFDKPGILPVMADGASDFIAVITPGEVAREVGPYLQSIHTIIVYPRNAIHDEPHILLEPVSTVTFRQALEKMAFDNDKVNRLEIESGRSLTVLRRRLSNVPEIRRPEWASNDEMASSMVPYLFAGAWSSSNARDRELLSILANRKQYNELEKTFQRITQINDTPLWSEGEYRGLISKIDVLFAISTSLTKDEISNFFTVAEIVLSEDDPAIDYPPGHLFALGIYSKRREISKALRNGIAETLVLLAVHGNNLFQRRLGIDVEQFVAKTVRKLLGDPLTSRTLEMHGLDLASYAEASPDQFLKMIEHDLRSNASACTALLRPVDSGIFSSCPRIGLLCALESLAWSPETIYRTALILAKLSETKIEDNWANTPIASLSAIFRAWMPQTAANVDQRIEVLRNIVKAYPEIGWSLCVEQFSNKPSYGTYSYKPRWRNDGQGHGDPVSHEEAYNFISTVADICLNWPKHNLSTVDDLICRIHILDRDRQISVWRIVEDWGKSASDRDKAVIRERIRVTLMSAKGIARIKKKNATQLVEAANSAYALLEPTDVISRHEWLFKQNWVDESYDEIIDGETNLQARDKRIKKKRINALRIIWGERRVAGIMALAESGKTAFIIGWLMTSDILKTKDIAEFIVSILRSLNNSNRATCDNLIGGALIALHDDKSLTAIIQKIEKVTTQEEYAKVLEFAPFRSTTWILVSKLPDSLQKQYWTMVRLRWERQTKDDLNEIVAKLITFKRPAAAFDFVAGSLENLHPTTLFKLLDALVTIDDTSEELNRISIWEIEKAFEYLEASGEFTLEELAILEFGYLDVLADGGGYAGHRGIPNLEKYIENNPKIFALAVAWFYKRGDGKTDTADLQVDDPIQFARRSLRGYKLIESLHRVPGRNRNGDIDPELLLNWVKAVRSACAELGRDDGGDSAIGKMLSHAPAGIDGIRPCEAVREVLEHVQSEKIAEAVVTGLYNSRGVHSKIEGGDQERSIAARYRKWKTAVEFTQPFVAATIYQRLEDIYEHDAKEEDMQASIGKRLR</sequence>
<dbReference type="PANTHER" id="PTHR36924">
    <property type="entry name" value="ANTITOXIN HIGA-1"/>
    <property type="match status" value="1"/>
</dbReference>
<evidence type="ECO:0000256" key="1">
    <source>
        <dbReference type="ARBA" id="ARBA00023125"/>
    </source>
</evidence>
<evidence type="ECO:0000259" key="2">
    <source>
        <dbReference type="PROSITE" id="PS50943"/>
    </source>
</evidence>
<dbReference type="CDD" id="cd00093">
    <property type="entry name" value="HTH_XRE"/>
    <property type="match status" value="1"/>
</dbReference>
<organism evidence="3 4">
    <name type="scientific">Dyadobacter endophyticus</name>
    <dbReference type="NCBI Taxonomy" id="1749036"/>
    <lineage>
        <taxon>Bacteria</taxon>
        <taxon>Pseudomonadati</taxon>
        <taxon>Bacteroidota</taxon>
        <taxon>Cytophagia</taxon>
        <taxon>Cytophagales</taxon>
        <taxon>Spirosomataceae</taxon>
        <taxon>Dyadobacter</taxon>
    </lineage>
</organism>
<dbReference type="EMBL" id="BMIA01000001">
    <property type="protein sequence ID" value="GGH24962.1"/>
    <property type="molecule type" value="Genomic_DNA"/>
</dbReference>
<gene>
    <name evidence="3" type="ORF">GCM10007423_08830</name>
</gene>
<dbReference type="InterPro" id="IPR010982">
    <property type="entry name" value="Lambda_DNA-bd_dom_sf"/>
</dbReference>